<sequence>MCVSQSGQGVFVEGASRSITCGHSGHLQCLTANCWISIFSFLSLRNTEAVWLIRRLNPTAARAPRQGVYLKIYMGYRKASGTSTVSNISCAAWGACPHLDLRLYLTRTSVSTAENGGGGRSRCKSQSWFGTH</sequence>
<dbReference type="EMBL" id="JAWDGP010006085">
    <property type="protein sequence ID" value="KAK3747475.1"/>
    <property type="molecule type" value="Genomic_DNA"/>
</dbReference>
<accession>A0AAE1CZL3</accession>
<organism evidence="2 3">
    <name type="scientific">Elysia crispata</name>
    <name type="common">lettuce slug</name>
    <dbReference type="NCBI Taxonomy" id="231223"/>
    <lineage>
        <taxon>Eukaryota</taxon>
        <taxon>Metazoa</taxon>
        <taxon>Spiralia</taxon>
        <taxon>Lophotrochozoa</taxon>
        <taxon>Mollusca</taxon>
        <taxon>Gastropoda</taxon>
        <taxon>Heterobranchia</taxon>
        <taxon>Euthyneura</taxon>
        <taxon>Panpulmonata</taxon>
        <taxon>Sacoglossa</taxon>
        <taxon>Placobranchoidea</taxon>
        <taxon>Plakobranchidae</taxon>
        <taxon>Elysia</taxon>
    </lineage>
</organism>
<protein>
    <submittedName>
        <fullName evidence="2">Uncharacterized protein</fullName>
    </submittedName>
</protein>
<feature type="region of interest" description="Disordered" evidence="1">
    <location>
        <begin position="111"/>
        <end position="132"/>
    </location>
</feature>
<dbReference type="AlphaFoldDB" id="A0AAE1CZL3"/>
<reference evidence="2" key="1">
    <citation type="journal article" date="2023" name="G3 (Bethesda)">
        <title>A reference genome for the long-term kleptoplast-retaining sea slug Elysia crispata morphotype clarki.</title>
        <authorList>
            <person name="Eastman K.E."/>
            <person name="Pendleton A.L."/>
            <person name="Shaikh M.A."/>
            <person name="Suttiyut T."/>
            <person name="Ogas R."/>
            <person name="Tomko P."/>
            <person name="Gavelis G."/>
            <person name="Widhalm J.R."/>
            <person name="Wisecaver J.H."/>
        </authorList>
    </citation>
    <scope>NUCLEOTIDE SEQUENCE</scope>
    <source>
        <strain evidence="2">ECLA1</strain>
    </source>
</reference>
<comment type="caution">
    <text evidence="2">The sequence shown here is derived from an EMBL/GenBank/DDBJ whole genome shotgun (WGS) entry which is preliminary data.</text>
</comment>
<gene>
    <name evidence="2" type="ORF">RRG08_015585</name>
</gene>
<evidence type="ECO:0000256" key="1">
    <source>
        <dbReference type="SAM" id="MobiDB-lite"/>
    </source>
</evidence>
<evidence type="ECO:0000313" key="3">
    <source>
        <dbReference type="Proteomes" id="UP001283361"/>
    </source>
</evidence>
<name>A0AAE1CZL3_9GAST</name>
<keyword evidence="3" id="KW-1185">Reference proteome</keyword>
<evidence type="ECO:0000313" key="2">
    <source>
        <dbReference type="EMBL" id="KAK3747475.1"/>
    </source>
</evidence>
<dbReference type="Proteomes" id="UP001283361">
    <property type="component" value="Unassembled WGS sequence"/>
</dbReference>
<proteinExistence type="predicted"/>